<feature type="transmembrane region" description="Helical" evidence="2">
    <location>
        <begin position="124"/>
        <end position="142"/>
    </location>
</feature>
<dbReference type="Pfam" id="PF09990">
    <property type="entry name" value="DUF2231"/>
    <property type="match status" value="1"/>
</dbReference>
<accession>A0A1W1EJ41</accession>
<reference evidence="4" key="1">
    <citation type="submission" date="2016-10" db="EMBL/GenBank/DDBJ databases">
        <authorList>
            <person name="de Groot N.N."/>
        </authorList>
    </citation>
    <scope>NUCLEOTIDE SEQUENCE</scope>
</reference>
<sequence>MINLPPLEIPALQLPMPVPELIHPAIVHFAIVLPIIIFLIEFFNTIFKKRALSITSLLLIVLLTIIAFGAYLTGSVDGENAYNLLSSDGQADLKEHKLLGIYIVYGSASLLLFKLISMIIKASFIRFLFILLLIGFTGATLYQGKEGGELVYKYGSNIAPVADLGEEVSDLKEEMEESDEENKAKIKSLEDKIATLEKSAKDGGSLKSINDELKAQLDTLKTKAQDTQKDLERQIEILKKRGEETKASLKGEITTIKDKASKIVEAVTTDDSNEANVSVE</sequence>
<keyword evidence="2" id="KW-0472">Membrane</keyword>
<dbReference type="AlphaFoldDB" id="A0A1W1EJ41"/>
<keyword evidence="1" id="KW-0175">Coiled coil</keyword>
<name>A0A1W1EJ41_9ZZZZ</name>
<feature type="transmembrane region" description="Helical" evidence="2">
    <location>
        <begin position="52"/>
        <end position="72"/>
    </location>
</feature>
<gene>
    <name evidence="4" type="ORF">MNB_SV-15-510</name>
</gene>
<evidence type="ECO:0000313" key="4">
    <source>
        <dbReference type="EMBL" id="SHO80860.1"/>
    </source>
</evidence>
<feature type="transmembrane region" description="Helical" evidence="2">
    <location>
        <begin position="99"/>
        <end position="117"/>
    </location>
</feature>
<keyword evidence="2" id="KW-1133">Transmembrane helix</keyword>
<evidence type="ECO:0000256" key="1">
    <source>
        <dbReference type="SAM" id="Coils"/>
    </source>
</evidence>
<proteinExistence type="predicted"/>
<dbReference type="InterPro" id="IPR019251">
    <property type="entry name" value="DUF2231_TM"/>
</dbReference>
<protein>
    <submittedName>
        <fullName evidence="4">ORF 73 ECLF1</fullName>
    </submittedName>
</protein>
<keyword evidence="2" id="KW-0812">Transmembrane</keyword>
<feature type="transmembrane region" description="Helical" evidence="2">
    <location>
        <begin position="21"/>
        <end position="40"/>
    </location>
</feature>
<evidence type="ECO:0000256" key="2">
    <source>
        <dbReference type="SAM" id="Phobius"/>
    </source>
</evidence>
<feature type="domain" description="DUF2231" evidence="3">
    <location>
        <begin position="22"/>
        <end position="157"/>
    </location>
</feature>
<dbReference type="EMBL" id="FRYL01000021">
    <property type="protein sequence ID" value="SHO80860.1"/>
    <property type="molecule type" value="Genomic_DNA"/>
</dbReference>
<evidence type="ECO:0000259" key="3">
    <source>
        <dbReference type="Pfam" id="PF09990"/>
    </source>
</evidence>
<organism evidence="4">
    <name type="scientific">hydrothermal vent metagenome</name>
    <dbReference type="NCBI Taxonomy" id="652676"/>
    <lineage>
        <taxon>unclassified sequences</taxon>
        <taxon>metagenomes</taxon>
        <taxon>ecological metagenomes</taxon>
    </lineage>
</organism>
<feature type="coiled-coil region" evidence="1">
    <location>
        <begin position="161"/>
        <end position="248"/>
    </location>
</feature>